<protein>
    <submittedName>
        <fullName evidence="1">Uncharacterized protein</fullName>
    </submittedName>
</protein>
<name>A0A1P9WSV0_9BACT</name>
<dbReference type="AlphaFoldDB" id="A0A1P9WSV0"/>
<reference evidence="1 2" key="1">
    <citation type="submission" date="2016-01" db="EMBL/GenBank/DDBJ databases">
        <authorList>
            <person name="Oliw E.H."/>
        </authorList>
    </citation>
    <scope>NUCLEOTIDE SEQUENCE [LARGE SCALE GENOMIC DNA]</scope>
    <source>
        <strain evidence="1 2">DY10</strain>
    </source>
</reference>
<accession>A0A1P9WSV0</accession>
<evidence type="ECO:0000313" key="1">
    <source>
        <dbReference type="EMBL" id="AQG78413.1"/>
    </source>
</evidence>
<dbReference type="KEGG" id="smon:AWR27_03110"/>
<dbReference type="STRING" id="1178516.AWR27_03110"/>
<dbReference type="Proteomes" id="UP000187941">
    <property type="component" value="Chromosome"/>
</dbReference>
<proteinExistence type="predicted"/>
<evidence type="ECO:0000313" key="2">
    <source>
        <dbReference type="Proteomes" id="UP000187941"/>
    </source>
</evidence>
<dbReference type="EMBL" id="CP014263">
    <property type="protein sequence ID" value="AQG78413.1"/>
    <property type="molecule type" value="Genomic_DNA"/>
</dbReference>
<keyword evidence="2" id="KW-1185">Reference proteome</keyword>
<gene>
    <name evidence="1" type="ORF">AWR27_03110</name>
</gene>
<sequence length="84" mass="9918">MGVFRRAGDKWYAPQGKFFIKFQLPACNPHARLFALSFYYEIPDLPLMQELPSFYTGRLKFSTLPKIANYVPLTNFLYYLLQRS</sequence>
<organism evidence="1 2">
    <name type="scientific">Spirosoma montaniterrae</name>
    <dbReference type="NCBI Taxonomy" id="1178516"/>
    <lineage>
        <taxon>Bacteria</taxon>
        <taxon>Pseudomonadati</taxon>
        <taxon>Bacteroidota</taxon>
        <taxon>Cytophagia</taxon>
        <taxon>Cytophagales</taxon>
        <taxon>Cytophagaceae</taxon>
        <taxon>Spirosoma</taxon>
    </lineage>
</organism>